<keyword evidence="2" id="KW-0812">Transmembrane</keyword>
<dbReference type="EMBL" id="JBBBZM010000130">
    <property type="protein sequence ID" value="KAL0633311.1"/>
    <property type="molecule type" value="Genomic_DNA"/>
</dbReference>
<protein>
    <submittedName>
        <fullName evidence="6">Protein-ER retention protein</fullName>
    </submittedName>
</protein>
<feature type="domain" description="EXS" evidence="5">
    <location>
        <begin position="54"/>
        <end position="268"/>
    </location>
</feature>
<organism evidence="6 7">
    <name type="scientific">Discina gigas</name>
    <dbReference type="NCBI Taxonomy" id="1032678"/>
    <lineage>
        <taxon>Eukaryota</taxon>
        <taxon>Fungi</taxon>
        <taxon>Dikarya</taxon>
        <taxon>Ascomycota</taxon>
        <taxon>Pezizomycotina</taxon>
        <taxon>Pezizomycetes</taxon>
        <taxon>Pezizales</taxon>
        <taxon>Discinaceae</taxon>
        <taxon>Discina</taxon>
    </lineage>
</organism>
<evidence type="ECO:0000313" key="6">
    <source>
        <dbReference type="EMBL" id="KAL0633311.1"/>
    </source>
</evidence>
<gene>
    <name evidence="6" type="primary">ERD1</name>
    <name evidence="6" type="ORF">Q9L58_007816</name>
</gene>
<evidence type="ECO:0000256" key="1">
    <source>
        <dbReference type="ARBA" id="ARBA00004141"/>
    </source>
</evidence>
<evidence type="ECO:0000256" key="2">
    <source>
        <dbReference type="ARBA" id="ARBA00022692"/>
    </source>
</evidence>
<dbReference type="PANTHER" id="PTHR10783">
    <property type="entry name" value="XENOTROPIC AND POLYTROPIC RETROVIRUS RECEPTOR 1-RELATED"/>
    <property type="match status" value="1"/>
</dbReference>
<reference evidence="6 7" key="1">
    <citation type="submission" date="2024-02" db="EMBL/GenBank/DDBJ databases">
        <title>Discinaceae phylogenomics.</title>
        <authorList>
            <person name="Dirks A.C."/>
            <person name="James T.Y."/>
        </authorList>
    </citation>
    <scope>NUCLEOTIDE SEQUENCE [LARGE SCALE GENOMIC DNA]</scope>
    <source>
        <strain evidence="6 7">ACD0624</strain>
    </source>
</reference>
<evidence type="ECO:0000259" key="5">
    <source>
        <dbReference type="PROSITE" id="PS51380"/>
    </source>
</evidence>
<dbReference type="PANTHER" id="PTHR10783:SF46">
    <property type="entry name" value="PROTEIN ERD1 HOMOLOG 2"/>
    <property type="match status" value="1"/>
</dbReference>
<evidence type="ECO:0000256" key="4">
    <source>
        <dbReference type="ARBA" id="ARBA00023136"/>
    </source>
</evidence>
<keyword evidence="3" id="KW-1133">Transmembrane helix</keyword>
<sequence length="271" mass="31494">MFRRVLIGGIHPDLRFADILLADAFTSYAKILGDFSVCVCMFLTGHSSTNTSPNRACGGVYLVPFVMALPYMIRLRQCLTEYIRARRKGAIDRRIHLINSWKYASAFPVIICSAMQRGYDPEGSHMFTQATLSRTWLFFVVFNSFFSFYWDVTRDWELTLFSSKRSSGEHPWGLRQNRHFVANEFYYSAIILDFLLRATWSFKLSPHLDYINEMEGGIFILELLEVFRRWVWTFFRVEKEWVMSKAGGVLGVLETGDGMQLQEFGTKIVED</sequence>
<evidence type="ECO:0000256" key="3">
    <source>
        <dbReference type="ARBA" id="ARBA00022989"/>
    </source>
</evidence>
<keyword evidence="4" id="KW-0472">Membrane</keyword>
<keyword evidence="7" id="KW-1185">Reference proteome</keyword>
<name>A0ABR3GCM4_9PEZI</name>
<comment type="subcellular location">
    <subcellularLocation>
        <location evidence="1">Membrane</location>
        <topology evidence="1">Multi-pass membrane protein</topology>
    </subcellularLocation>
</comment>
<accession>A0ABR3GCM4</accession>
<comment type="caution">
    <text evidence="6">The sequence shown here is derived from an EMBL/GenBank/DDBJ whole genome shotgun (WGS) entry which is preliminary data.</text>
</comment>
<evidence type="ECO:0000313" key="7">
    <source>
        <dbReference type="Proteomes" id="UP001447188"/>
    </source>
</evidence>
<dbReference type="InterPro" id="IPR004342">
    <property type="entry name" value="EXS_C"/>
</dbReference>
<proteinExistence type="predicted"/>
<dbReference type="Proteomes" id="UP001447188">
    <property type="component" value="Unassembled WGS sequence"/>
</dbReference>
<dbReference type="Pfam" id="PF03124">
    <property type="entry name" value="EXS"/>
    <property type="match status" value="1"/>
</dbReference>
<dbReference type="PROSITE" id="PS51380">
    <property type="entry name" value="EXS"/>
    <property type="match status" value="1"/>
</dbReference>